<dbReference type="PANTHER" id="PTHR11205">
    <property type="entry name" value="RIBOSOMAL PROTEIN S7"/>
    <property type="match status" value="1"/>
</dbReference>
<proteinExistence type="inferred from homology"/>
<organism evidence="7">
    <name type="scientific">marine sediment metagenome</name>
    <dbReference type="NCBI Taxonomy" id="412755"/>
    <lineage>
        <taxon>unclassified sequences</taxon>
        <taxon>metagenomes</taxon>
        <taxon>ecological metagenomes</taxon>
    </lineage>
</organism>
<dbReference type="HAMAP" id="MF_00480_B">
    <property type="entry name" value="Ribosomal_uS7_B"/>
    <property type="match status" value="1"/>
</dbReference>
<reference evidence="7" key="1">
    <citation type="journal article" date="2015" name="Nature">
        <title>Complex archaea that bridge the gap between prokaryotes and eukaryotes.</title>
        <authorList>
            <person name="Spang A."/>
            <person name="Saw J.H."/>
            <person name="Jorgensen S.L."/>
            <person name="Zaremba-Niedzwiedzka K."/>
            <person name="Martijn J."/>
            <person name="Lind A.E."/>
            <person name="van Eijk R."/>
            <person name="Schleper C."/>
            <person name="Guy L."/>
            <person name="Ettema T.J."/>
        </authorList>
    </citation>
    <scope>NUCLEOTIDE SEQUENCE</scope>
</reference>
<keyword evidence="2" id="KW-0699">rRNA-binding</keyword>
<dbReference type="InterPro" id="IPR036823">
    <property type="entry name" value="Ribosomal_uS7_dom_sf"/>
</dbReference>
<dbReference type="InterPro" id="IPR023798">
    <property type="entry name" value="Ribosomal_uS7_dom"/>
</dbReference>
<sequence>MPRRGKVVRRPTPPDAKFGSVWVQMMINKVMKRGKKSIAERILYEAMETAAQRTKDPPVQVFETAVRNVMPTLEVRPRRVGGATYQIPLEVRPSRQLSLSMRWILSSARARQGRPMAECLATELVDAYRQQGTAVKRRDDTHRMAEANKAFVHYRW</sequence>
<evidence type="ECO:0000313" key="7">
    <source>
        <dbReference type="EMBL" id="KKL97711.1"/>
    </source>
</evidence>
<evidence type="ECO:0000256" key="5">
    <source>
        <dbReference type="ARBA" id="ARBA00023274"/>
    </source>
</evidence>
<evidence type="ECO:0000259" key="6">
    <source>
        <dbReference type="Pfam" id="PF00177"/>
    </source>
</evidence>
<evidence type="ECO:0000256" key="4">
    <source>
        <dbReference type="ARBA" id="ARBA00022980"/>
    </source>
</evidence>
<dbReference type="FunFam" id="1.10.455.10:FF:000001">
    <property type="entry name" value="30S ribosomal protein S7"/>
    <property type="match status" value="1"/>
</dbReference>
<dbReference type="GO" id="GO:0006412">
    <property type="term" value="P:translation"/>
    <property type="evidence" value="ECO:0007669"/>
    <property type="project" value="InterPro"/>
</dbReference>
<dbReference type="InterPro" id="IPR005717">
    <property type="entry name" value="Ribosomal_uS7_bac/org-type"/>
</dbReference>
<name>A0A0F9H402_9ZZZZ</name>
<evidence type="ECO:0000256" key="1">
    <source>
        <dbReference type="ARBA" id="ARBA00007151"/>
    </source>
</evidence>
<protein>
    <recommendedName>
        <fullName evidence="6">Small ribosomal subunit protein uS7 domain-containing protein</fullName>
    </recommendedName>
</protein>
<dbReference type="AlphaFoldDB" id="A0A0F9H402"/>
<dbReference type="EMBL" id="LAZR01018102">
    <property type="protein sequence ID" value="KKL97711.1"/>
    <property type="molecule type" value="Genomic_DNA"/>
</dbReference>
<dbReference type="Gene3D" id="1.10.455.10">
    <property type="entry name" value="Ribosomal protein S7 domain"/>
    <property type="match status" value="1"/>
</dbReference>
<gene>
    <name evidence="7" type="ORF">LCGC14_1831700</name>
</gene>
<keyword evidence="5" id="KW-0687">Ribonucleoprotein</keyword>
<keyword evidence="3" id="KW-0694">RNA-binding</keyword>
<comment type="caution">
    <text evidence="7">The sequence shown here is derived from an EMBL/GenBank/DDBJ whole genome shotgun (WGS) entry which is preliminary data.</text>
</comment>
<dbReference type="SUPFAM" id="SSF47973">
    <property type="entry name" value="Ribosomal protein S7"/>
    <property type="match status" value="1"/>
</dbReference>
<dbReference type="CDD" id="cd14869">
    <property type="entry name" value="uS7_Bacteria"/>
    <property type="match status" value="1"/>
</dbReference>
<feature type="domain" description="Small ribosomal subunit protein uS7" evidence="6">
    <location>
        <begin position="2"/>
        <end position="149"/>
    </location>
</feature>
<evidence type="ECO:0000256" key="2">
    <source>
        <dbReference type="ARBA" id="ARBA00022730"/>
    </source>
</evidence>
<dbReference type="Pfam" id="PF00177">
    <property type="entry name" value="Ribosomal_S7"/>
    <property type="match status" value="1"/>
</dbReference>
<dbReference type="NCBIfam" id="TIGR01029">
    <property type="entry name" value="rpsG_bact"/>
    <property type="match status" value="1"/>
</dbReference>
<dbReference type="GO" id="GO:0015935">
    <property type="term" value="C:small ribosomal subunit"/>
    <property type="evidence" value="ECO:0007669"/>
    <property type="project" value="InterPro"/>
</dbReference>
<dbReference type="PIRSF" id="PIRSF002122">
    <property type="entry name" value="RPS7p_RPS7a_RPS5e_RPS7o"/>
    <property type="match status" value="1"/>
</dbReference>
<dbReference type="GO" id="GO:0003735">
    <property type="term" value="F:structural constituent of ribosome"/>
    <property type="evidence" value="ECO:0007669"/>
    <property type="project" value="InterPro"/>
</dbReference>
<dbReference type="InterPro" id="IPR000235">
    <property type="entry name" value="Ribosomal_uS7"/>
</dbReference>
<evidence type="ECO:0000256" key="3">
    <source>
        <dbReference type="ARBA" id="ARBA00022884"/>
    </source>
</evidence>
<keyword evidence="4" id="KW-0689">Ribosomal protein</keyword>
<accession>A0A0F9H402</accession>
<dbReference type="GO" id="GO:0019843">
    <property type="term" value="F:rRNA binding"/>
    <property type="evidence" value="ECO:0007669"/>
    <property type="project" value="UniProtKB-KW"/>
</dbReference>
<comment type="similarity">
    <text evidence="1">Belongs to the universal ribosomal protein uS7 family.</text>
</comment>